<feature type="region of interest" description="Disordered" evidence="1">
    <location>
        <begin position="1"/>
        <end position="75"/>
    </location>
</feature>
<sequence length="773" mass="85300">MEAPRSSAVPSPHLPAVRLPSSPALGAVHSGRSDQRRRSDDAFRSDHDSLMGAFLSPAPSAEPPSGTVGNVGEPEDRDGGLTFLKYACLHCSVRGRRTEILRLGTNTRSITYCIQSAAPHLDFPFRKSEEPFWVPNGSRDHDEEDDSPQALPTPLSTDWTIPPGRTAGAPTLRSHMFTFTSCVNNTRQKLTNAVDGEIRTVRGPCFSAPLVATTQIYQILLQNKNDEHLCARVQRDGKLILMITKIPNAMNLHQIPVQHKTMPPKMQRQNTQTLNQKDNSSSHLFSLPTYSVRGHSELCSSRSKKRGGEEASSSGIRAPDRVLPPDTRRRHPSDERPVPAGGGDGARLSAVCNTDAGMTLSSRCIVGTLCKPNMAAACARTLVSKVGWSLLQRPAARRPGTGTVSYLLGNVSARGSRRTYGTGVHRSTLLSSLRAGGARALGCAFLLGGGLGLYQTVKLSVRQQQHRAEEEEEEGGTKGLLTGRGAPGEGGAAPPGERGAAPPPGERSCSSSKVRAFLDFYGLPYEVVEVNPVMRKELKWSTYRKVPILMVQDGVQLNDSSVIISSLRTYLINKDKSMSEVIRCYPELKSVNDSGKEVTEYSNKYWLMLSEERNAETYPEKGMQKEEMKWRKWADDWLVHLISPNVYRTTGEALASFDYIVREGKFGAFEGFFAKYVGAAAMFLIAKRLKSRHNLQDDVRQDLYKAVNDWVAAIGKKRKFMGGDRPNLADLAVFGVLRVMEGLQAFDDMMDNSKVQHWYRRMEKATLEHEGRD</sequence>
<reference evidence="3 4" key="1">
    <citation type="submission" date="2019-06" db="EMBL/GenBank/DDBJ databases">
        <title>Draft genomes of female and male turbot (Scophthalmus maximus).</title>
        <authorList>
            <person name="Xu H."/>
            <person name="Xu X.-W."/>
            <person name="Shao C."/>
            <person name="Chen S."/>
        </authorList>
    </citation>
    <scope>NUCLEOTIDE SEQUENCE [LARGE SCALE GENOMIC DNA]</scope>
    <source>
        <strain evidence="3">Ysfricsl-2016a</strain>
        <tissue evidence="3">Blood</tissue>
    </source>
</reference>
<dbReference type="InterPro" id="IPR010987">
    <property type="entry name" value="Glutathione-S-Trfase_C-like"/>
</dbReference>
<evidence type="ECO:0000313" key="3">
    <source>
        <dbReference type="EMBL" id="KAF0022620.1"/>
    </source>
</evidence>
<evidence type="ECO:0000313" key="4">
    <source>
        <dbReference type="Proteomes" id="UP000438429"/>
    </source>
</evidence>
<feature type="compositionally biased region" description="Polar residues" evidence="1">
    <location>
        <begin position="267"/>
        <end position="284"/>
    </location>
</feature>
<dbReference type="InterPro" id="IPR034335">
    <property type="entry name" value="PGES2_C"/>
</dbReference>
<feature type="compositionally biased region" description="Basic and acidic residues" evidence="1">
    <location>
        <begin position="31"/>
        <end position="49"/>
    </location>
</feature>
<dbReference type="InterPro" id="IPR036249">
    <property type="entry name" value="Thioredoxin-like_sf"/>
</dbReference>
<accession>A0A6A4RTC9</accession>
<dbReference type="AlphaFoldDB" id="A0A6A4RTC9"/>
<feature type="domain" description="GST C-terminal" evidence="2">
    <location>
        <begin position="659"/>
        <end position="773"/>
    </location>
</feature>
<dbReference type="CDD" id="cd03197">
    <property type="entry name" value="GST_C_mPGES2"/>
    <property type="match status" value="1"/>
</dbReference>
<dbReference type="Pfam" id="PF13410">
    <property type="entry name" value="GST_C_2"/>
    <property type="match status" value="1"/>
</dbReference>
<protein>
    <recommendedName>
        <fullName evidence="2">GST C-terminal domain-containing protein</fullName>
    </recommendedName>
</protein>
<evidence type="ECO:0000256" key="1">
    <source>
        <dbReference type="SAM" id="MobiDB-lite"/>
    </source>
</evidence>
<dbReference type="Gene3D" id="6.20.200.30">
    <property type="match status" value="1"/>
</dbReference>
<feature type="region of interest" description="Disordered" evidence="1">
    <location>
        <begin position="262"/>
        <end position="346"/>
    </location>
</feature>
<dbReference type="Gene3D" id="1.20.1050.10">
    <property type="match status" value="1"/>
</dbReference>
<dbReference type="Proteomes" id="UP000438429">
    <property type="component" value="Unassembled WGS sequence"/>
</dbReference>
<proteinExistence type="predicted"/>
<dbReference type="PROSITE" id="PS50405">
    <property type="entry name" value="GST_CTER"/>
    <property type="match status" value="1"/>
</dbReference>
<gene>
    <name evidence="3" type="ORF">F2P81_025246</name>
</gene>
<dbReference type="SUPFAM" id="SSF47616">
    <property type="entry name" value="GST C-terminal domain-like"/>
    <property type="match status" value="1"/>
</dbReference>
<dbReference type="PANTHER" id="PTHR12782">
    <property type="entry name" value="MICROSOMAL PROSTAGLANDIN E SYNTHASE-2"/>
    <property type="match status" value="1"/>
</dbReference>
<dbReference type="Pfam" id="PF13417">
    <property type="entry name" value="GST_N_3"/>
    <property type="match status" value="1"/>
</dbReference>
<feature type="region of interest" description="Disordered" evidence="1">
    <location>
        <begin position="464"/>
        <end position="508"/>
    </location>
</feature>
<dbReference type="GO" id="GO:0005739">
    <property type="term" value="C:mitochondrion"/>
    <property type="evidence" value="ECO:0007669"/>
    <property type="project" value="TreeGrafter"/>
</dbReference>
<dbReference type="PANTHER" id="PTHR12782:SF5">
    <property type="entry name" value="PROSTAGLANDIN E SYNTHASE 2"/>
    <property type="match status" value="1"/>
</dbReference>
<dbReference type="InterPro" id="IPR036282">
    <property type="entry name" value="Glutathione-S-Trfase_C_sf"/>
</dbReference>
<organism evidence="3 4">
    <name type="scientific">Scophthalmus maximus</name>
    <name type="common">Turbot</name>
    <name type="synonym">Psetta maxima</name>
    <dbReference type="NCBI Taxonomy" id="52904"/>
    <lineage>
        <taxon>Eukaryota</taxon>
        <taxon>Metazoa</taxon>
        <taxon>Chordata</taxon>
        <taxon>Craniata</taxon>
        <taxon>Vertebrata</taxon>
        <taxon>Euteleostomi</taxon>
        <taxon>Actinopterygii</taxon>
        <taxon>Neopterygii</taxon>
        <taxon>Teleostei</taxon>
        <taxon>Neoteleostei</taxon>
        <taxon>Acanthomorphata</taxon>
        <taxon>Carangaria</taxon>
        <taxon>Pleuronectiformes</taxon>
        <taxon>Pleuronectoidei</taxon>
        <taxon>Scophthalmidae</taxon>
        <taxon>Scophthalmus</taxon>
    </lineage>
</organism>
<dbReference type="InterPro" id="IPR004045">
    <property type="entry name" value="Glutathione_S-Trfase_N"/>
</dbReference>
<name>A0A6A4RTC9_SCOMX</name>
<comment type="caution">
    <text evidence="3">The sequence shown here is derived from an EMBL/GenBank/DDBJ whole genome shotgun (WGS) entry which is preliminary data.</text>
</comment>
<feature type="region of interest" description="Disordered" evidence="1">
    <location>
        <begin position="134"/>
        <end position="162"/>
    </location>
</feature>
<evidence type="ECO:0000259" key="2">
    <source>
        <dbReference type="PROSITE" id="PS50405"/>
    </source>
</evidence>
<dbReference type="SUPFAM" id="SSF52833">
    <property type="entry name" value="Thioredoxin-like"/>
    <property type="match status" value="1"/>
</dbReference>
<dbReference type="Gene3D" id="3.40.30.10">
    <property type="entry name" value="Glutaredoxin"/>
    <property type="match status" value="1"/>
</dbReference>
<dbReference type="EMBL" id="VEVO01000025">
    <property type="protein sequence ID" value="KAF0022620.1"/>
    <property type="molecule type" value="Genomic_DNA"/>
</dbReference>
<dbReference type="FunFam" id="1.20.1050.10:FF:000028">
    <property type="entry name" value="Prostaglandin E synthase 2"/>
    <property type="match status" value="1"/>
</dbReference>
<dbReference type="GO" id="GO:0050220">
    <property type="term" value="F:prostaglandin-E synthase activity"/>
    <property type="evidence" value="ECO:0007669"/>
    <property type="project" value="TreeGrafter"/>
</dbReference>